<dbReference type="InterPro" id="IPR002347">
    <property type="entry name" value="SDR_fam"/>
</dbReference>
<dbReference type="GO" id="GO:0032787">
    <property type="term" value="P:monocarboxylic acid metabolic process"/>
    <property type="evidence" value="ECO:0007669"/>
    <property type="project" value="UniProtKB-ARBA"/>
</dbReference>
<evidence type="ECO:0000313" key="3">
    <source>
        <dbReference type="EMBL" id="CAB4343924.1"/>
    </source>
</evidence>
<dbReference type="SUPFAM" id="SSF51735">
    <property type="entry name" value="NAD(P)-binding Rossmann-fold domains"/>
    <property type="match status" value="1"/>
</dbReference>
<comment type="similarity">
    <text evidence="1">Belongs to the short-chain dehydrogenases/reductases (SDR) family.</text>
</comment>
<dbReference type="Gene3D" id="3.40.50.720">
    <property type="entry name" value="NAD(P)-binding Rossmann-like Domain"/>
    <property type="match status" value="1"/>
</dbReference>
<dbReference type="InterPro" id="IPR020904">
    <property type="entry name" value="Sc_DH/Rdtase_CS"/>
</dbReference>
<protein>
    <submittedName>
        <fullName evidence="4">Unannotated protein</fullName>
    </submittedName>
</protein>
<proteinExistence type="inferred from homology"/>
<accession>A0A6J6R047</accession>
<dbReference type="PRINTS" id="PR00081">
    <property type="entry name" value="GDHRDH"/>
</dbReference>
<dbReference type="EMBL" id="CAESAD010000011">
    <property type="protein sequence ID" value="CAB4343924.1"/>
    <property type="molecule type" value="Genomic_DNA"/>
</dbReference>
<evidence type="ECO:0000313" key="2">
    <source>
        <dbReference type="EMBL" id="CAB4341869.1"/>
    </source>
</evidence>
<evidence type="ECO:0000313" key="4">
    <source>
        <dbReference type="EMBL" id="CAB4716532.1"/>
    </source>
</evidence>
<sequence>MATPRFDGKIVLVTGAAQGMGKEIAKHLASLGARVVVNDRQLDERLTNLATEIGGYAAPADLSKWDEIDSMVSDVIENFGLVDVLVANHAYMTMDDFLAYDPQDWWKVVDTNLGGTFRLIQKLVPGMRTIGAGRIVVTSSIWGVIGWPQATAYSASKAGLISMVKTLGRELASEGIIINAIAPGITDTPQLQVDADAENIPLKQMQELYSKAIPLGRIGQPIEIAKVVAFLADFNISSIVGQTIQANGGEARSRV</sequence>
<gene>
    <name evidence="4" type="ORF">UFOPK2648_01181</name>
    <name evidence="5" type="ORF">UFOPK3037_01418</name>
    <name evidence="6" type="ORF">UFOPK3278_01216</name>
    <name evidence="2" type="ORF">UFOPK3406_01070</name>
    <name evidence="3" type="ORF">UFOPK3925_01306</name>
</gene>
<dbReference type="Pfam" id="PF13561">
    <property type="entry name" value="adh_short_C2"/>
    <property type="match status" value="1"/>
</dbReference>
<dbReference type="FunFam" id="3.40.50.720:FF:000084">
    <property type="entry name" value="Short-chain dehydrogenase reductase"/>
    <property type="match status" value="1"/>
</dbReference>
<evidence type="ECO:0000313" key="5">
    <source>
        <dbReference type="EMBL" id="CAB4812584.1"/>
    </source>
</evidence>
<dbReference type="EMBL" id="CAESAI010000028">
    <property type="protein sequence ID" value="CAB4341869.1"/>
    <property type="molecule type" value="Genomic_DNA"/>
</dbReference>
<dbReference type="InterPro" id="IPR036291">
    <property type="entry name" value="NAD(P)-bd_dom_sf"/>
</dbReference>
<name>A0A6J6R047_9ZZZZ</name>
<dbReference type="EMBL" id="CAEZYC010000084">
    <property type="protein sequence ID" value="CAB4716532.1"/>
    <property type="molecule type" value="Genomic_DNA"/>
</dbReference>
<reference evidence="4" key="1">
    <citation type="submission" date="2020-05" db="EMBL/GenBank/DDBJ databases">
        <authorList>
            <person name="Chiriac C."/>
            <person name="Salcher M."/>
            <person name="Ghai R."/>
            <person name="Kavagutti S V."/>
        </authorList>
    </citation>
    <scope>NUCLEOTIDE SEQUENCE</scope>
</reference>
<dbReference type="PRINTS" id="PR00080">
    <property type="entry name" value="SDRFAMILY"/>
</dbReference>
<dbReference type="PANTHER" id="PTHR42879:SF2">
    <property type="entry name" value="3-OXOACYL-[ACYL-CARRIER-PROTEIN] REDUCTASE FABG"/>
    <property type="match status" value="1"/>
</dbReference>
<dbReference type="AlphaFoldDB" id="A0A6J6R047"/>
<dbReference type="PANTHER" id="PTHR42879">
    <property type="entry name" value="3-OXOACYL-(ACYL-CARRIER-PROTEIN) REDUCTASE"/>
    <property type="match status" value="1"/>
</dbReference>
<evidence type="ECO:0000256" key="1">
    <source>
        <dbReference type="ARBA" id="ARBA00006484"/>
    </source>
</evidence>
<dbReference type="InterPro" id="IPR050259">
    <property type="entry name" value="SDR"/>
</dbReference>
<dbReference type="EMBL" id="CAFBIX010000066">
    <property type="protein sequence ID" value="CAB4850327.1"/>
    <property type="molecule type" value="Genomic_DNA"/>
</dbReference>
<dbReference type="EMBL" id="CAFAAO010000023">
    <property type="protein sequence ID" value="CAB4812584.1"/>
    <property type="molecule type" value="Genomic_DNA"/>
</dbReference>
<dbReference type="PROSITE" id="PS00061">
    <property type="entry name" value="ADH_SHORT"/>
    <property type="match status" value="1"/>
</dbReference>
<organism evidence="4">
    <name type="scientific">freshwater metagenome</name>
    <dbReference type="NCBI Taxonomy" id="449393"/>
    <lineage>
        <taxon>unclassified sequences</taxon>
        <taxon>metagenomes</taxon>
        <taxon>ecological metagenomes</taxon>
    </lineage>
</organism>
<evidence type="ECO:0000313" key="6">
    <source>
        <dbReference type="EMBL" id="CAB4850327.1"/>
    </source>
</evidence>